<dbReference type="PANTHER" id="PTHR21567">
    <property type="entry name" value="CLASP"/>
    <property type="match status" value="1"/>
</dbReference>
<feature type="compositionally biased region" description="Basic and acidic residues" evidence="1">
    <location>
        <begin position="307"/>
        <end position="329"/>
    </location>
</feature>
<feature type="region of interest" description="Disordered" evidence="1">
    <location>
        <begin position="301"/>
        <end position="341"/>
    </location>
</feature>
<proteinExistence type="predicted"/>
<comment type="caution">
    <text evidence="3">The sequence shown here is derived from an EMBL/GenBank/DDBJ whole genome shotgun (WGS) entry which is preliminary data.</text>
</comment>
<evidence type="ECO:0000256" key="1">
    <source>
        <dbReference type="SAM" id="MobiDB-lite"/>
    </source>
</evidence>
<dbReference type="GO" id="GO:0008017">
    <property type="term" value="F:microtubule binding"/>
    <property type="evidence" value="ECO:0007669"/>
    <property type="project" value="TreeGrafter"/>
</dbReference>
<feature type="region of interest" description="Disordered" evidence="1">
    <location>
        <begin position="1"/>
        <end position="40"/>
    </location>
</feature>
<dbReference type="SUPFAM" id="SSF48371">
    <property type="entry name" value="ARM repeat"/>
    <property type="match status" value="1"/>
</dbReference>
<gene>
    <name evidence="3" type="ORF">CVIRNUC_007861</name>
</gene>
<dbReference type="GO" id="GO:0000226">
    <property type="term" value="P:microtubule cytoskeleton organization"/>
    <property type="evidence" value="ECO:0007669"/>
    <property type="project" value="TreeGrafter"/>
</dbReference>
<sequence>MKRAGKEAGAEVSGLKQPRRNQIGVMADSNGQQSIARQPTEREIAAAKAARARLYGGEGSAEAVELPAAREPTGTAPVQSVDVVHLPFEELTPLESPETDAKAALADMSSADWAIACRGLLAIRRLSKHHTEQCRGLLDSIMPLLLKSVKSLRSSLCKAAIMCAGDLTAAHGARMLPLLDTGGMTQPGKSLLAQLLLKAGSNDKKFVIEEAQHALDTIASSMDAPAILGRLLPYAAHKNPKVRATTAKCLAATAAHMTAEQWQLYSTKQLLSAAGKLVSDNTPEARGAAKGLIGTMQGAFTESAQSSRHETSDKENDASGDRAVSEKAASKGAGAASEYSLESSAQDRWARHCHSTLGAVAAAPILKASNSC</sequence>
<dbReference type="InterPro" id="IPR024395">
    <property type="entry name" value="CLASP_N_dom"/>
</dbReference>
<dbReference type="InterPro" id="IPR016024">
    <property type="entry name" value="ARM-type_fold"/>
</dbReference>
<evidence type="ECO:0000313" key="3">
    <source>
        <dbReference type="EMBL" id="CAK0784657.1"/>
    </source>
</evidence>
<evidence type="ECO:0000259" key="2">
    <source>
        <dbReference type="SMART" id="SM01349"/>
    </source>
</evidence>
<name>A0AAV1ID51_9CHLO</name>
<organism evidence="3 4">
    <name type="scientific">Coccomyxa viridis</name>
    <dbReference type="NCBI Taxonomy" id="1274662"/>
    <lineage>
        <taxon>Eukaryota</taxon>
        <taxon>Viridiplantae</taxon>
        <taxon>Chlorophyta</taxon>
        <taxon>core chlorophytes</taxon>
        <taxon>Trebouxiophyceae</taxon>
        <taxon>Trebouxiophyceae incertae sedis</taxon>
        <taxon>Coccomyxaceae</taxon>
        <taxon>Coccomyxa</taxon>
    </lineage>
</organism>
<dbReference type="InterPro" id="IPR011989">
    <property type="entry name" value="ARM-like"/>
</dbReference>
<dbReference type="GO" id="GO:0005881">
    <property type="term" value="C:cytoplasmic microtubule"/>
    <property type="evidence" value="ECO:0007669"/>
    <property type="project" value="TreeGrafter"/>
</dbReference>
<dbReference type="EMBL" id="CAUYUE010000011">
    <property type="protein sequence ID" value="CAK0784657.1"/>
    <property type="molecule type" value="Genomic_DNA"/>
</dbReference>
<dbReference type="InterPro" id="IPR034085">
    <property type="entry name" value="TOG"/>
</dbReference>
<dbReference type="PANTHER" id="PTHR21567:SF62">
    <property type="entry name" value="ARM REPEAT SUPERFAMILY PROTEIN"/>
    <property type="match status" value="1"/>
</dbReference>
<dbReference type="SMART" id="SM01349">
    <property type="entry name" value="TOG"/>
    <property type="match status" value="1"/>
</dbReference>
<keyword evidence="4" id="KW-1185">Reference proteome</keyword>
<protein>
    <recommendedName>
        <fullName evidence="2">TOG domain-containing protein</fullName>
    </recommendedName>
</protein>
<feature type="domain" description="TOG" evidence="2">
    <location>
        <begin position="89"/>
        <end position="334"/>
    </location>
</feature>
<dbReference type="AlphaFoldDB" id="A0AAV1ID51"/>
<dbReference type="Proteomes" id="UP001314263">
    <property type="component" value="Unassembled WGS sequence"/>
</dbReference>
<evidence type="ECO:0000313" key="4">
    <source>
        <dbReference type="Proteomes" id="UP001314263"/>
    </source>
</evidence>
<dbReference type="Pfam" id="PF12348">
    <property type="entry name" value="CLASP_N"/>
    <property type="match status" value="1"/>
</dbReference>
<accession>A0AAV1ID51</accession>
<reference evidence="3 4" key="1">
    <citation type="submission" date="2023-10" db="EMBL/GenBank/DDBJ databases">
        <authorList>
            <person name="Maclean D."/>
            <person name="Macfadyen A."/>
        </authorList>
    </citation>
    <scope>NUCLEOTIDE SEQUENCE [LARGE SCALE GENOMIC DNA]</scope>
</reference>
<dbReference type="Gene3D" id="1.25.10.10">
    <property type="entry name" value="Leucine-rich Repeat Variant"/>
    <property type="match status" value="1"/>
</dbReference>